<evidence type="ECO:0000256" key="1">
    <source>
        <dbReference type="ARBA" id="ARBA00004229"/>
    </source>
</evidence>
<organism evidence="11 12">
    <name type="scientific">Elliptochloris bilobata</name>
    <dbReference type="NCBI Taxonomy" id="381761"/>
    <lineage>
        <taxon>Eukaryota</taxon>
        <taxon>Viridiplantae</taxon>
        <taxon>Chlorophyta</taxon>
        <taxon>core chlorophytes</taxon>
        <taxon>Trebouxiophyceae</taxon>
        <taxon>Trebouxiophyceae incertae sedis</taxon>
        <taxon>Elliptochloris clade</taxon>
        <taxon>Elliptochloris</taxon>
    </lineage>
</organism>
<dbReference type="Gene3D" id="3.90.380.10">
    <property type="entry name" value="Naphthalene 1,2-dioxygenase Alpha Subunit, Chain A, domain 1"/>
    <property type="match status" value="1"/>
</dbReference>
<keyword evidence="4" id="KW-0001">2Fe-2S</keyword>
<evidence type="ECO:0000256" key="8">
    <source>
        <dbReference type="ARBA" id="ARBA00023014"/>
    </source>
</evidence>
<keyword evidence="7" id="KW-0408">Iron</keyword>
<evidence type="ECO:0000256" key="7">
    <source>
        <dbReference type="ARBA" id="ARBA00023004"/>
    </source>
</evidence>
<keyword evidence="3" id="KW-0934">Plastid</keyword>
<keyword evidence="9" id="KW-0175">Coiled coil</keyword>
<dbReference type="Pfam" id="PF00355">
    <property type="entry name" value="Rieske"/>
    <property type="match status" value="1"/>
</dbReference>
<dbReference type="SUPFAM" id="SSF55961">
    <property type="entry name" value="Bet v1-like"/>
    <property type="match status" value="1"/>
</dbReference>
<keyword evidence="8" id="KW-0411">Iron-sulfur</keyword>
<gene>
    <name evidence="11" type="ORF">WJX81_008409</name>
</gene>
<dbReference type="Proteomes" id="UP001445335">
    <property type="component" value="Unassembled WGS sequence"/>
</dbReference>
<keyword evidence="6" id="KW-0809">Transit peptide</keyword>
<evidence type="ECO:0000256" key="6">
    <source>
        <dbReference type="ARBA" id="ARBA00022946"/>
    </source>
</evidence>
<dbReference type="AlphaFoldDB" id="A0AAW1QJP6"/>
<dbReference type="InterPro" id="IPR013626">
    <property type="entry name" value="PaO"/>
</dbReference>
<accession>A0AAW1QJP6</accession>
<feature type="domain" description="Rieske" evidence="10">
    <location>
        <begin position="168"/>
        <end position="269"/>
    </location>
</feature>
<dbReference type="EMBL" id="JALJOU010000101">
    <property type="protein sequence ID" value="KAK9821473.1"/>
    <property type="molecule type" value="Genomic_DNA"/>
</dbReference>
<keyword evidence="5" id="KW-0479">Metal-binding</keyword>
<dbReference type="SUPFAM" id="SSF50022">
    <property type="entry name" value="ISP domain"/>
    <property type="match status" value="1"/>
</dbReference>
<proteinExistence type="predicted"/>
<dbReference type="InterPro" id="IPR050584">
    <property type="entry name" value="Cholesterol_7-desaturase"/>
</dbReference>
<sequence>MLLGRRSQAVRAGVDALARSGSVLKGDLAYIQDHTGVDLLTPLGGVQDAHAEVVAALNPLAGGRMQRELGDQIAELQADLEQAQTEVSASEQRLATTISSLSALEDAAGSFAVCAVAERPAETASAPAPALEPALVQRARVALPDQKARRRRHLRSSLEPPARLREFWFPAAFSGALGAGAVVPFELFGEPWVLFRDAAGAPACVRDECAHRACPLSLGSIVDGHIQCPYHGWQYDARGECTAMPSTAFCAGVGVQSLAVVEADGLVWVWPGGAAAPTMPPPVTRPPPGFQVHAELLLEVPVEHGLLLENLLDLAHAPFTHTSTFAKGWPVPEVVRFNAARLLGGSWEPYPIDMSFEPPCMVLSTIGLEQPGKIKRGARAAACANHLHQLHVCLPAGPDRTRLLYRMSLDFLHWTRAVPGIQAFWRSIANQVMGEDLVLVAGQQDRMLRGGDVWKHPVAYDKLAVRYRRWRNSLDSADQYERDVATAALRQPMSAGELFALEADEDRGFMSELSEEEDD</sequence>
<dbReference type="PROSITE" id="PS51296">
    <property type="entry name" value="RIESKE"/>
    <property type="match status" value="1"/>
</dbReference>
<evidence type="ECO:0000256" key="3">
    <source>
        <dbReference type="ARBA" id="ARBA00022640"/>
    </source>
</evidence>
<keyword evidence="2" id="KW-0150">Chloroplast</keyword>
<evidence type="ECO:0000313" key="11">
    <source>
        <dbReference type="EMBL" id="KAK9821473.1"/>
    </source>
</evidence>
<dbReference type="InterPro" id="IPR036922">
    <property type="entry name" value="Rieske_2Fe-2S_sf"/>
</dbReference>
<evidence type="ECO:0000256" key="5">
    <source>
        <dbReference type="ARBA" id="ARBA00022723"/>
    </source>
</evidence>
<dbReference type="GO" id="GO:0046872">
    <property type="term" value="F:metal ion binding"/>
    <property type="evidence" value="ECO:0007669"/>
    <property type="project" value="UniProtKB-KW"/>
</dbReference>
<evidence type="ECO:0000313" key="12">
    <source>
        <dbReference type="Proteomes" id="UP001445335"/>
    </source>
</evidence>
<dbReference type="Pfam" id="PF08417">
    <property type="entry name" value="PaO"/>
    <property type="match status" value="1"/>
</dbReference>
<evidence type="ECO:0000259" key="10">
    <source>
        <dbReference type="PROSITE" id="PS51296"/>
    </source>
</evidence>
<feature type="coiled-coil region" evidence="9">
    <location>
        <begin position="66"/>
        <end position="93"/>
    </location>
</feature>
<evidence type="ECO:0000256" key="4">
    <source>
        <dbReference type="ARBA" id="ARBA00022714"/>
    </source>
</evidence>
<dbReference type="PANTHER" id="PTHR21266">
    <property type="entry name" value="IRON-SULFUR DOMAIN CONTAINING PROTEIN"/>
    <property type="match status" value="1"/>
</dbReference>
<evidence type="ECO:0000256" key="2">
    <source>
        <dbReference type="ARBA" id="ARBA00022528"/>
    </source>
</evidence>
<name>A0AAW1QJP6_9CHLO</name>
<comment type="caution">
    <text evidence="11">The sequence shown here is derived from an EMBL/GenBank/DDBJ whole genome shotgun (WGS) entry which is preliminary data.</text>
</comment>
<reference evidence="11 12" key="1">
    <citation type="journal article" date="2024" name="Nat. Commun.">
        <title>Phylogenomics reveals the evolutionary origins of lichenization in chlorophyte algae.</title>
        <authorList>
            <person name="Puginier C."/>
            <person name="Libourel C."/>
            <person name="Otte J."/>
            <person name="Skaloud P."/>
            <person name="Haon M."/>
            <person name="Grisel S."/>
            <person name="Petersen M."/>
            <person name="Berrin J.G."/>
            <person name="Delaux P.M."/>
            <person name="Dal Grande F."/>
            <person name="Keller J."/>
        </authorList>
    </citation>
    <scope>NUCLEOTIDE SEQUENCE [LARGE SCALE GENOMIC DNA]</scope>
    <source>
        <strain evidence="11 12">SAG 245.80</strain>
    </source>
</reference>
<dbReference type="InterPro" id="IPR017941">
    <property type="entry name" value="Rieske_2Fe-2S"/>
</dbReference>
<dbReference type="GO" id="GO:0010277">
    <property type="term" value="F:chlorophyllide a oxygenase activity"/>
    <property type="evidence" value="ECO:0007669"/>
    <property type="project" value="InterPro"/>
</dbReference>
<evidence type="ECO:0000256" key="9">
    <source>
        <dbReference type="SAM" id="Coils"/>
    </source>
</evidence>
<protein>
    <recommendedName>
        <fullName evidence="10">Rieske domain-containing protein</fullName>
    </recommendedName>
</protein>
<dbReference type="Gene3D" id="2.102.10.10">
    <property type="entry name" value="Rieske [2Fe-2S] iron-sulphur domain"/>
    <property type="match status" value="1"/>
</dbReference>
<keyword evidence="12" id="KW-1185">Reference proteome</keyword>
<dbReference type="GO" id="GO:0009507">
    <property type="term" value="C:chloroplast"/>
    <property type="evidence" value="ECO:0007669"/>
    <property type="project" value="UniProtKB-SubCell"/>
</dbReference>
<dbReference type="PANTHER" id="PTHR21266:SF19">
    <property type="entry name" value="CHLOROPHYLLIDE A OXYGENASE, CHLOROPLASTIC"/>
    <property type="match status" value="1"/>
</dbReference>
<comment type="subcellular location">
    <subcellularLocation>
        <location evidence="1">Plastid</location>
        <location evidence="1">Chloroplast</location>
    </subcellularLocation>
</comment>
<dbReference type="GO" id="GO:0051537">
    <property type="term" value="F:2 iron, 2 sulfur cluster binding"/>
    <property type="evidence" value="ECO:0007669"/>
    <property type="project" value="UniProtKB-KW"/>
</dbReference>